<organism evidence="13 14">
    <name type="scientific">Solidesulfovibrio carbinoliphilus subsp. oakridgensis</name>
    <dbReference type="NCBI Taxonomy" id="694327"/>
    <lineage>
        <taxon>Bacteria</taxon>
        <taxon>Pseudomonadati</taxon>
        <taxon>Thermodesulfobacteriota</taxon>
        <taxon>Desulfovibrionia</taxon>
        <taxon>Desulfovibrionales</taxon>
        <taxon>Desulfovibrionaceae</taxon>
        <taxon>Solidesulfovibrio</taxon>
    </lineage>
</organism>
<dbReference type="InterPro" id="IPR004089">
    <property type="entry name" value="MCPsignal_dom"/>
</dbReference>
<feature type="transmembrane region" description="Helical" evidence="10">
    <location>
        <begin position="284"/>
        <end position="303"/>
    </location>
</feature>
<dbReference type="SMART" id="SM00304">
    <property type="entry name" value="HAMP"/>
    <property type="match status" value="1"/>
</dbReference>
<evidence type="ECO:0000259" key="11">
    <source>
        <dbReference type="PROSITE" id="PS50111"/>
    </source>
</evidence>
<dbReference type="GO" id="GO:0004888">
    <property type="term" value="F:transmembrane signaling receptor activity"/>
    <property type="evidence" value="ECO:0007669"/>
    <property type="project" value="InterPro"/>
</dbReference>
<feature type="transmembrane region" description="Helical" evidence="10">
    <location>
        <begin position="9"/>
        <end position="31"/>
    </location>
</feature>
<protein>
    <submittedName>
        <fullName evidence="13">Methyl-accepting chemotaxis sensory transducer with Cache sensor</fullName>
    </submittedName>
</protein>
<dbReference type="AlphaFoldDB" id="G7QBX9"/>
<dbReference type="SUPFAM" id="SSF58104">
    <property type="entry name" value="Methyl-accepting chemotaxis protein (MCP) signaling domain"/>
    <property type="match status" value="1"/>
</dbReference>
<evidence type="ECO:0000256" key="3">
    <source>
        <dbReference type="ARBA" id="ARBA00022500"/>
    </source>
</evidence>
<dbReference type="Proteomes" id="UP000004662">
    <property type="component" value="Chromosome"/>
</dbReference>
<dbReference type="PANTHER" id="PTHR32089">
    <property type="entry name" value="METHYL-ACCEPTING CHEMOTAXIS PROTEIN MCPB"/>
    <property type="match status" value="1"/>
</dbReference>
<dbReference type="Pfam" id="PF13426">
    <property type="entry name" value="PAS_9"/>
    <property type="match status" value="1"/>
</dbReference>
<keyword evidence="7 9" id="KW-0807">Transducer</keyword>
<proteinExistence type="inferred from homology"/>
<dbReference type="Gene3D" id="6.10.340.10">
    <property type="match status" value="1"/>
</dbReference>
<evidence type="ECO:0000256" key="9">
    <source>
        <dbReference type="PROSITE-ProRule" id="PRU00284"/>
    </source>
</evidence>
<comment type="subcellular location">
    <subcellularLocation>
        <location evidence="1">Cell membrane</location>
        <topology evidence="1">Multi-pass membrane protein</topology>
    </subcellularLocation>
</comment>
<evidence type="ECO:0000256" key="8">
    <source>
        <dbReference type="ARBA" id="ARBA00029447"/>
    </source>
</evidence>
<reference evidence="14" key="1">
    <citation type="journal article" date="2015" name="Genome Announc.">
        <title>High-Quality Draft Genome Sequence of Desulfovibrio carbinoliphilus FW-101-2B, an Organic Acid-Oxidizing Sulfate-Reducing Bacterium Isolated from Uranium(VI)-Contaminated Groundwater.</title>
        <authorList>
            <person name="Ramsay B.D."/>
            <person name="Hwang C."/>
            <person name="Woo H.L."/>
            <person name="Carroll S.L."/>
            <person name="Lucas S."/>
            <person name="Han J."/>
            <person name="Lapidus A.L."/>
            <person name="Cheng J.F."/>
            <person name="Goodwin L.A."/>
            <person name="Pitluck S."/>
            <person name="Peters L."/>
            <person name="Chertkov O."/>
            <person name="Held B."/>
            <person name="Detter J.C."/>
            <person name="Han C.S."/>
            <person name="Tapia R."/>
            <person name="Land M.L."/>
            <person name="Hauser L.J."/>
            <person name="Kyrpides N.C."/>
            <person name="Ivanova N.N."/>
            <person name="Mikhailova N."/>
            <person name="Pagani I."/>
            <person name="Woyke T."/>
            <person name="Arkin A.P."/>
            <person name="Dehal P."/>
            <person name="Chivian D."/>
            <person name="Criddle C.S."/>
            <person name="Wu W."/>
            <person name="Chakraborty R."/>
            <person name="Hazen T.C."/>
            <person name="Fields M.W."/>
        </authorList>
    </citation>
    <scope>NUCLEOTIDE SEQUENCE [LARGE SCALE GENOMIC DNA]</scope>
    <source>
        <strain evidence="14">FW-101-2B</strain>
    </source>
</reference>
<dbReference type="InterPro" id="IPR004090">
    <property type="entry name" value="Chemotax_Me-accpt_rcpt"/>
</dbReference>
<dbReference type="GO" id="GO:0007165">
    <property type="term" value="P:signal transduction"/>
    <property type="evidence" value="ECO:0007669"/>
    <property type="project" value="UniProtKB-KW"/>
</dbReference>
<dbReference type="EMBL" id="CM001368">
    <property type="protein sequence ID" value="EHJ49472.1"/>
    <property type="molecule type" value="Genomic_DNA"/>
</dbReference>
<dbReference type="SMART" id="SM00283">
    <property type="entry name" value="MA"/>
    <property type="match status" value="1"/>
</dbReference>
<evidence type="ECO:0000256" key="10">
    <source>
        <dbReference type="SAM" id="Phobius"/>
    </source>
</evidence>
<dbReference type="InterPro" id="IPR035965">
    <property type="entry name" value="PAS-like_dom_sf"/>
</dbReference>
<evidence type="ECO:0000259" key="12">
    <source>
        <dbReference type="PROSITE" id="PS50885"/>
    </source>
</evidence>
<dbReference type="Gene3D" id="1.10.287.950">
    <property type="entry name" value="Methyl-accepting chemotaxis protein"/>
    <property type="match status" value="1"/>
</dbReference>
<keyword evidence="4 10" id="KW-0812">Transmembrane</keyword>
<dbReference type="FunFam" id="1.10.287.950:FF:000001">
    <property type="entry name" value="Methyl-accepting chemotaxis sensory transducer"/>
    <property type="match status" value="1"/>
</dbReference>
<dbReference type="RefSeq" id="WP_009182796.1">
    <property type="nucleotide sequence ID" value="NZ_CM001368.1"/>
</dbReference>
<keyword evidence="2" id="KW-1003">Cell membrane</keyword>
<evidence type="ECO:0000256" key="5">
    <source>
        <dbReference type="ARBA" id="ARBA00022989"/>
    </source>
</evidence>
<feature type="domain" description="HAMP" evidence="12">
    <location>
        <begin position="306"/>
        <end position="358"/>
    </location>
</feature>
<keyword evidence="5 10" id="KW-1133">Transmembrane helix</keyword>
<evidence type="ECO:0000256" key="1">
    <source>
        <dbReference type="ARBA" id="ARBA00004651"/>
    </source>
</evidence>
<sequence>MRRIGLNSVLTLAVVVSLFIGIAAIIVYTAMSTHDITTSLQESALQQTAKSTVSILDLYIENARDEVENLANLPVVLQALGGTPEHAQSMLTSYVAKSSILQSAVIIGPDGKSVAGTTKSGQIQPTSYADRDYFKAIMGGQESYLDKKVLKSKSTGDLIFVAAHAVRDAAGKTRGVVIVCPAWNNFTKKFIDPIRFGQAGYGFMIDSEGMILAHPLDKSLLLSTPADRTISDKALQTKNGLVTYTYKGEQKYMAVAEVPAVGWLVCMTAAEADMSGLAAGQRNILIGVGLFVLVAVAVLITIFNRVMVLAPLAAIRQFTEKVAGGDLGARLSGRFRFELAGLAKNLERMVGELKTKLGFAEGVMNGIPTPCGIVAPDCTMLWANRHICDLLEKTAPPETFKGQKSGLFYLGDASRETCSDRALRETQALTMQNEYVTPSGKTLYISVISTPFFDMDGTLLGSISFWTDQTEIHAQQARIAAQNALMAETADKASLTSDRMASASQQLSAQIEQANNGAQEQNGRVQETVTAVEEMNATILEVARNAGDTATGAEAARQKAREGADMVTEVVAAVGTVRDAAAALKDKMRGLGQQAHGIGAVLGVISDIADQTNLLALNAAIEAARAGEAGRGFAVVADEVRKLAEKTMHATKEVGEAIAGIQQGTTDTERMVDRAAAAVDQATTLAERSGAALSEIVSVVEIAGDQVRAIATAAEQQSATSEEINRAVEAISRIASETADAMAQSAQAVAELASQAQSLSALVAEIRANGGQEALSA</sequence>
<dbReference type="SUPFAM" id="SSF158472">
    <property type="entry name" value="HAMP domain-like"/>
    <property type="match status" value="1"/>
</dbReference>
<evidence type="ECO:0000256" key="4">
    <source>
        <dbReference type="ARBA" id="ARBA00022692"/>
    </source>
</evidence>
<dbReference type="PANTHER" id="PTHR32089:SF112">
    <property type="entry name" value="LYSOZYME-LIKE PROTEIN-RELATED"/>
    <property type="match status" value="1"/>
</dbReference>
<evidence type="ECO:0000256" key="7">
    <source>
        <dbReference type="ARBA" id="ARBA00023224"/>
    </source>
</evidence>
<dbReference type="Gene3D" id="3.30.450.20">
    <property type="entry name" value="PAS domain"/>
    <property type="match status" value="3"/>
</dbReference>
<dbReference type="PROSITE" id="PS50111">
    <property type="entry name" value="CHEMOTAXIS_TRANSDUC_2"/>
    <property type="match status" value="1"/>
</dbReference>
<dbReference type="Pfam" id="PF00015">
    <property type="entry name" value="MCPsignal"/>
    <property type="match status" value="1"/>
</dbReference>
<evidence type="ECO:0000256" key="6">
    <source>
        <dbReference type="ARBA" id="ARBA00023136"/>
    </source>
</evidence>
<evidence type="ECO:0000313" key="13">
    <source>
        <dbReference type="EMBL" id="EHJ49472.1"/>
    </source>
</evidence>
<dbReference type="GO" id="GO:0005886">
    <property type="term" value="C:plasma membrane"/>
    <property type="evidence" value="ECO:0007669"/>
    <property type="project" value="UniProtKB-SubCell"/>
</dbReference>
<dbReference type="InterPro" id="IPR033479">
    <property type="entry name" value="dCache_1"/>
</dbReference>
<dbReference type="CDD" id="cd06225">
    <property type="entry name" value="HAMP"/>
    <property type="match status" value="1"/>
</dbReference>
<dbReference type="CDD" id="cd12914">
    <property type="entry name" value="PDC1_DGC_like"/>
    <property type="match status" value="1"/>
</dbReference>
<dbReference type="Pfam" id="PF02743">
    <property type="entry name" value="dCache_1"/>
    <property type="match status" value="1"/>
</dbReference>
<dbReference type="GO" id="GO:0006935">
    <property type="term" value="P:chemotaxis"/>
    <property type="evidence" value="ECO:0007669"/>
    <property type="project" value="UniProtKB-KW"/>
</dbReference>
<dbReference type="InterPro" id="IPR003660">
    <property type="entry name" value="HAMP_dom"/>
</dbReference>
<accession>G7QBX9</accession>
<keyword evidence="14" id="KW-1185">Reference proteome</keyword>
<dbReference type="OrthoDB" id="9816383at2"/>
<dbReference type="PRINTS" id="PR00260">
    <property type="entry name" value="CHEMTRNSDUCR"/>
</dbReference>
<dbReference type="CDD" id="cd11386">
    <property type="entry name" value="MCP_signal"/>
    <property type="match status" value="1"/>
</dbReference>
<dbReference type="SUPFAM" id="SSF55785">
    <property type="entry name" value="PYP-like sensor domain (PAS domain)"/>
    <property type="match status" value="1"/>
</dbReference>
<feature type="domain" description="Methyl-accepting transducer" evidence="11">
    <location>
        <begin position="496"/>
        <end position="732"/>
    </location>
</feature>
<evidence type="ECO:0000313" key="14">
    <source>
        <dbReference type="Proteomes" id="UP000004662"/>
    </source>
</evidence>
<dbReference type="CDD" id="cd12912">
    <property type="entry name" value="PDC2_MCP_like"/>
    <property type="match status" value="1"/>
</dbReference>
<dbReference type="InterPro" id="IPR000014">
    <property type="entry name" value="PAS"/>
</dbReference>
<dbReference type="STRING" id="694327.DFW101_3474"/>
<dbReference type="PROSITE" id="PS50885">
    <property type="entry name" value="HAMP"/>
    <property type="match status" value="1"/>
</dbReference>
<evidence type="ECO:0000256" key="2">
    <source>
        <dbReference type="ARBA" id="ARBA00022475"/>
    </source>
</evidence>
<dbReference type="HOGENOM" id="CLU_000445_107_19_7"/>
<name>G7QBX9_9BACT</name>
<gene>
    <name evidence="13" type="ORF">DFW101_3474</name>
</gene>
<comment type="similarity">
    <text evidence="8">Belongs to the methyl-accepting chemotaxis (MCP) protein family.</text>
</comment>
<keyword evidence="6 10" id="KW-0472">Membrane</keyword>
<keyword evidence="3" id="KW-0145">Chemotaxis</keyword>
<dbReference type="eggNOG" id="COG0840">
    <property type="taxonomic scope" value="Bacteria"/>
</dbReference>